<dbReference type="Gene3D" id="3.10.290.10">
    <property type="entry name" value="RNA-binding S4 domain"/>
    <property type="match status" value="1"/>
</dbReference>
<organism evidence="6">
    <name type="scientific">freshwater metagenome</name>
    <dbReference type="NCBI Taxonomy" id="449393"/>
    <lineage>
        <taxon>unclassified sequences</taxon>
        <taxon>metagenomes</taxon>
        <taxon>ecological metagenomes</taxon>
    </lineage>
</organism>
<sequence length="126" mass="13768">MCHRCGVEQTRVDKWLWAVRLYPTRTSAGDACSGGHVRVNGASAKPSTTVRVGDRVTAFAGGRDRILEVATIIDKRVGAALAAECLVDHSPPPPPPDDLAPPFVRARGTGRPTKRDRRQLDRFRAR</sequence>
<comment type="similarity">
    <text evidence="1">Belongs to the HSP15 family.</text>
</comment>
<protein>
    <submittedName>
        <fullName evidence="6">Unannotated protein</fullName>
    </submittedName>
</protein>
<dbReference type="GO" id="GO:0003727">
    <property type="term" value="F:single-stranded RNA binding"/>
    <property type="evidence" value="ECO:0007669"/>
    <property type="project" value="InterPro"/>
</dbReference>
<dbReference type="CDD" id="cd00165">
    <property type="entry name" value="S4"/>
    <property type="match status" value="1"/>
</dbReference>
<feature type="domain" description="RNA-binding S4" evidence="5">
    <location>
        <begin position="10"/>
        <end position="71"/>
    </location>
</feature>
<dbReference type="InterPro" id="IPR002942">
    <property type="entry name" value="S4_RNA-bd"/>
</dbReference>
<accession>A0A6J7ESB8</accession>
<evidence type="ECO:0000256" key="1">
    <source>
        <dbReference type="ARBA" id="ARBA00008396"/>
    </source>
</evidence>
<keyword evidence="3" id="KW-0238">DNA-binding</keyword>
<dbReference type="SMART" id="SM00363">
    <property type="entry name" value="S4"/>
    <property type="match status" value="1"/>
</dbReference>
<dbReference type="PIRSF" id="PIRSF016821">
    <property type="entry name" value="HSP15"/>
    <property type="match status" value="1"/>
</dbReference>
<dbReference type="Pfam" id="PF01479">
    <property type="entry name" value="S4"/>
    <property type="match status" value="1"/>
</dbReference>
<reference evidence="6" key="1">
    <citation type="submission" date="2020-05" db="EMBL/GenBank/DDBJ databases">
        <authorList>
            <person name="Chiriac C."/>
            <person name="Salcher M."/>
            <person name="Ghai R."/>
            <person name="Kavagutti S V."/>
        </authorList>
    </citation>
    <scope>NUCLEOTIDE SEQUENCE</scope>
</reference>
<dbReference type="InterPro" id="IPR025708">
    <property type="entry name" value="HSP15"/>
</dbReference>
<evidence type="ECO:0000313" key="6">
    <source>
        <dbReference type="EMBL" id="CAB4883975.1"/>
    </source>
</evidence>
<name>A0A6J7ESB8_9ZZZZ</name>
<keyword evidence="2" id="KW-0694">RNA-binding</keyword>
<feature type="compositionally biased region" description="Pro residues" evidence="4">
    <location>
        <begin position="90"/>
        <end position="99"/>
    </location>
</feature>
<dbReference type="GO" id="GO:0034605">
    <property type="term" value="P:cellular response to heat"/>
    <property type="evidence" value="ECO:0007669"/>
    <property type="project" value="InterPro"/>
</dbReference>
<dbReference type="GO" id="GO:0003677">
    <property type="term" value="F:DNA binding"/>
    <property type="evidence" value="ECO:0007669"/>
    <property type="project" value="UniProtKB-KW"/>
</dbReference>
<feature type="region of interest" description="Disordered" evidence="4">
    <location>
        <begin position="87"/>
        <end position="126"/>
    </location>
</feature>
<evidence type="ECO:0000256" key="2">
    <source>
        <dbReference type="ARBA" id="ARBA00022884"/>
    </source>
</evidence>
<evidence type="ECO:0000256" key="3">
    <source>
        <dbReference type="ARBA" id="ARBA00023125"/>
    </source>
</evidence>
<evidence type="ECO:0000256" key="4">
    <source>
        <dbReference type="SAM" id="MobiDB-lite"/>
    </source>
</evidence>
<dbReference type="GO" id="GO:0043023">
    <property type="term" value="F:ribosomal large subunit binding"/>
    <property type="evidence" value="ECO:0007669"/>
    <property type="project" value="InterPro"/>
</dbReference>
<proteinExistence type="inferred from homology"/>
<gene>
    <name evidence="6" type="ORF">UFOPK3376_01871</name>
</gene>
<dbReference type="InterPro" id="IPR036986">
    <property type="entry name" value="S4_RNA-bd_sf"/>
</dbReference>
<evidence type="ECO:0000259" key="5">
    <source>
        <dbReference type="SMART" id="SM00363"/>
    </source>
</evidence>
<dbReference type="SUPFAM" id="SSF55174">
    <property type="entry name" value="Alpha-L RNA-binding motif"/>
    <property type="match status" value="1"/>
</dbReference>
<dbReference type="AlphaFoldDB" id="A0A6J7ESB8"/>
<dbReference type="PROSITE" id="PS50889">
    <property type="entry name" value="S4"/>
    <property type="match status" value="1"/>
</dbReference>
<dbReference type="EMBL" id="CAFBLP010000048">
    <property type="protein sequence ID" value="CAB4883975.1"/>
    <property type="molecule type" value="Genomic_DNA"/>
</dbReference>